<feature type="domain" description="Pyrrolo-quinoline quinone repeat" evidence="5">
    <location>
        <begin position="123"/>
        <end position="340"/>
    </location>
</feature>
<dbReference type="GeneID" id="56267828"/>
<feature type="domain" description="Pyrrolo-quinoline quinone repeat" evidence="5">
    <location>
        <begin position="57"/>
        <end position="111"/>
    </location>
</feature>
<evidence type="ECO:0000256" key="3">
    <source>
        <dbReference type="ARBA" id="ARBA00023237"/>
    </source>
</evidence>
<organism evidence="6 7">
    <name type="scientific">Alteromonas macleodii</name>
    <name type="common">Pseudoalteromonas macleodii</name>
    <dbReference type="NCBI Taxonomy" id="28108"/>
    <lineage>
        <taxon>Bacteria</taxon>
        <taxon>Pseudomonadati</taxon>
        <taxon>Pseudomonadota</taxon>
        <taxon>Gammaproteobacteria</taxon>
        <taxon>Alteromonadales</taxon>
        <taxon>Alteromonadaceae</taxon>
        <taxon>Alteromonas/Salinimonas group</taxon>
        <taxon>Alteromonas</taxon>
    </lineage>
</organism>
<evidence type="ECO:0000256" key="2">
    <source>
        <dbReference type="ARBA" id="ARBA00023136"/>
    </source>
</evidence>
<name>A0A1E7DBX2_ALTMA</name>
<evidence type="ECO:0000259" key="5">
    <source>
        <dbReference type="Pfam" id="PF13360"/>
    </source>
</evidence>
<keyword evidence="1 4" id="KW-0732">Signal</keyword>
<dbReference type="GO" id="GO:0043165">
    <property type="term" value="P:Gram-negative-bacterium-type cell outer membrane assembly"/>
    <property type="evidence" value="ECO:0007669"/>
    <property type="project" value="UniProtKB-UniRule"/>
</dbReference>
<keyword evidence="6" id="KW-0449">Lipoprotein</keyword>
<evidence type="ECO:0000256" key="1">
    <source>
        <dbReference type="ARBA" id="ARBA00022729"/>
    </source>
</evidence>
<dbReference type="Pfam" id="PF13360">
    <property type="entry name" value="PQQ_2"/>
    <property type="match status" value="2"/>
</dbReference>
<keyword evidence="3 4" id="KW-0998">Cell outer membrane</keyword>
<dbReference type="NCBIfam" id="TIGR03300">
    <property type="entry name" value="assembly_YfgL"/>
    <property type="match status" value="1"/>
</dbReference>
<gene>
    <name evidence="6" type="primary">yfgL</name>
    <name evidence="4" type="synonym">bamB</name>
    <name evidence="6" type="ORF">BFV95_2802</name>
</gene>
<dbReference type="NCBIfam" id="NF008351">
    <property type="entry name" value="PRK11138.1"/>
    <property type="match status" value="1"/>
</dbReference>
<proteinExistence type="inferred from homology"/>
<dbReference type="Proteomes" id="UP000095392">
    <property type="component" value="Unassembled WGS sequence"/>
</dbReference>
<dbReference type="PANTHER" id="PTHR34512:SF30">
    <property type="entry name" value="OUTER MEMBRANE PROTEIN ASSEMBLY FACTOR BAMB"/>
    <property type="match status" value="1"/>
</dbReference>
<comment type="subunit">
    <text evidence="4">Part of the Bam complex.</text>
</comment>
<dbReference type="Gene3D" id="2.130.10.10">
    <property type="entry name" value="YVTN repeat-like/Quinoprotein amine dehydrogenase"/>
    <property type="match status" value="1"/>
</dbReference>
<dbReference type="HAMAP" id="MF_00923">
    <property type="entry name" value="OM_assembly_BamB"/>
    <property type="match status" value="1"/>
</dbReference>
<dbReference type="GO" id="GO:0009279">
    <property type="term" value="C:cell outer membrane"/>
    <property type="evidence" value="ECO:0007669"/>
    <property type="project" value="UniProtKB-SubCell"/>
</dbReference>
<dbReference type="SMART" id="SM00564">
    <property type="entry name" value="PQQ"/>
    <property type="match status" value="6"/>
</dbReference>
<reference evidence="6 7" key="1">
    <citation type="submission" date="2016-09" db="EMBL/GenBank/DDBJ databases">
        <title>Draft Genome Sequence of four Alteromonas macleodii strains isolated from copper coupons and grown long-term at elevated copper levels.</title>
        <authorList>
            <person name="Cusick K."/>
            <person name="Dale J."/>
            <person name="Little B."/>
            <person name="Biffinger J."/>
        </authorList>
    </citation>
    <scope>NUCLEOTIDE SEQUENCE [LARGE SCALE GENOMIC DNA]</scope>
    <source>
        <strain evidence="6 7">KCP01</strain>
    </source>
</reference>
<protein>
    <recommendedName>
        <fullName evidence="4">Outer membrane protein assembly factor BamB</fullName>
    </recommendedName>
</protein>
<comment type="caution">
    <text evidence="6">The sequence shown here is derived from an EMBL/GenBank/DDBJ whole genome shotgun (WGS) entry which is preliminary data.</text>
</comment>
<dbReference type="InterPro" id="IPR002372">
    <property type="entry name" value="PQQ_rpt_dom"/>
</dbReference>
<dbReference type="GO" id="GO:0051205">
    <property type="term" value="P:protein insertion into membrane"/>
    <property type="evidence" value="ECO:0007669"/>
    <property type="project" value="UniProtKB-UniRule"/>
</dbReference>
<comment type="subcellular location">
    <subcellularLocation>
        <location evidence="4">Cell outer membrane</location>
    </subcellularLocation>
</comment>
<accession>A0A1E7DBX2</accession>
<evidence type="ECO:0000313" key="6">
    <source>
        <dbReference type="EMBL" id="OES30329.1"/>
    </source>
</evidence>
<keyword evidence="2 4" id="KW-0472">Membrane</keyword>
<dbReference type="InterPro" id="IPR018391">
    <property type="entry name" value="PQQ_b-propeller_rpt"/>
</dbReference>
<dbReference type="InterPro" id="IPR017687">
    <property type="entry name" value="BamB"/>
</dbReference>
<keyword evidence="7" id="KW-1185">Reference proteome</keyword>
<evidence type="ECO:0000256" key="4">
    <source>
        <dbReference type="HAMAP-Rule" id="MF_00923"/>
    </source>
</evidence>
<dbReference type="InterPro" id="IPR015943">
    <property type="entry name" value="WD40/YVTN_repeat-like_dom_sf"/>
</dbReference>
<dbReference type="PANTHER" id="PTHR34512">
    <property type="entry name" value="CELL SURFACE PROTEIN"/>
    <property type="match status" value="1"/>
</dbReference>
<dbReference type="SUPFAM" id="SSF50998">
    <property type="entry name" value="Quinoprotein alcohol dehydrogenase-like"/>
    <property type="match status" value="1"/>
</dbReference>
<dbReference type="AlphaFoldDB" id="A0A1E7DBX2"/>
<comment type="similarity">
    <text evidence="4">Belongs to the BamB family.</text>
</comment>
<comment type="function">
    <text evidence="4">Part of the outer membrane protein assembly complex, which is involved in assembly and insertion of beta-barrel proteins into the outer membrane.</text>
</comment>
<dbReference type="EMBL" id="MIPY01000020">
    <property type="protein sequence ID" value="OES30329.1"/>
    <property type="molecule type" value="Genomic_DNA"/>
</dbReference>
<sequence length="419" mass="45511">MFHNTCGRKGRFARTIGMALAVSITMSGCSTISDWFADDEELEIRRLKPIEAKFTPKLVWDRDIGDGVNHYFSRLRPVYAYDKLYAADRHGAVVAMDPESGKVLWEKDFAQFRSEGMLSSVTNLWRSGETARIGGIAVADRHVFIGTENGYVAAMDAETGELVWDASVPGEILAAPAADEGILVVNTGAGSLFGFNTRTGEQLWRHEGDTPPLTLRGISGPIASNGGAIIGTPTGKIQVNLIETGVLAWETVIATPSGATELERIVDIDTTPVLFGGTVYTVSYNGTLAAVELRSGRVIWKREYASFRNLNIDGNKIFVVDNNSNVYALDRRNGVELWSQGSLKHRSLTAATPVGDHVVVGDNWGFLHWIEQETGEVVARLDVGGDDEDDSIYAAPLKVDDKIIAVTRNGVIASVQVPK</sequence>
<dbReference type="InterPro" id="IPR011047">
    <property type="entry name" value="Quinoprotein_ADH-like_sf"/>
</dbReference>
<evidence type="ECO:0000313" key="7">
    <source>
        <dbReference type="Proteomes" id="UP000095392"/>
    </source>
</evidence>
<dbReference type="RefSeq" id="WP_014950164.1">
    <property type="nucleotide sequence ID" value="NZ_CP012202.1"/>
</dbReference>